<dbReference type="PANTHER" id="PTHR30349:SF77">
    <property type="entry name" value="TYROSINE RECOMBINASE XERC"/>
    <property type="match status" value="1"/>
</dbReference>
<dbReference type="PROSITE" id="PS51898">
    <property type="entry name" value="TYR_RECOMBINASE"/>
    <property type="match status" value="1"/>
</dbReference>
<dbReference type="EMBL" id="KP211924">
    <property type="protein sequence ID" value="ANV81124.1"/>
    <property type="molecule type" value="Genomic_DNA"/>
</dbReference>
<evidence type="ECO:0000259" key="5">
    <source>
        <dbReference type="PROSITE" id="PS51898"/>
    </source>
</evidence>
<dbReference type="InterPro" id="IPR002104">
    <property type="entry name" value="Integrase_catalytic"/>
</dbReference>
<evidence type="ECO:0000256" key="2">
    <source>
        <dbReference type="ARBA" id="ARBA00022908"/>
    </source>
</evidence>
<accession>A0A1B1TFS8</accession>
<feature type="domain" description="Tyr recombinase" evidence="5">
    <location>
        <begin position="150"/>
        <end position="336"/>
    </location>
</feature>
<dbReference type="GO" id="GO:0015074">
    <property type="term" value="P:DNA integration"/>
    <property type="evidence" value="ECO:0007669"/>
    <property type="project" value="UniProtKB-KW"/>
</dbReference>
<sequence length="365" mass="41642">MRERDAVFSKGIDVNLLSEDRGIKEIKSKLPLRMMRISDLPWFECWLQQLRTEKKSEHTIRSYIVSIKTFTKTRLPNESQKVWEKLQNISVEKFHLFCNPDNGRIDAWLNEISKLKPSTINARIAGMSHLLKWIGHSIPDWIQRPSRSRSLPKTLGKSELKKILLAAKQSEDCLASPIVTIMLDTGLRVSELCGLDLDDIDFDDLSALVIGGKGEKDRTVLFTNSTVVAIEAWEPMRKTRLGLCKKSEDSRALFLSSRGNRMNPRSVQKIIDRLADAADIPKSRVSPHTLRHTFATGLLERGADLVTIQRLLGHASIATTRVYLEIGDQTLREIYHRAQKQIPLMEGFYSEEEEESHEVQIISTE</sequence>
<evidence type="ECO:0000313" key="6">
    <source>
        <dbReference type="EMBL" id="ANV81124.1"/>
    </source>
</evidence>
<dbReference type="InterPro" id="IPR011010">
    <property type="entry name" value="DNA_brk_join_enz"/>
</dbReference>
<dbReference type="Gene3D" id="1.10.150.130">
    <property type="match status" value="1"/>
</dbReference>
<evidence type="ECO:0000256" key="3">
    <source>
        <dbReference type="ARBA" id="ARBA00023125"/>
    </source>
</evidence>
<comment type="subcellular location">
    <subcellularLocation>
        <location evidence="1">Cytoplasm</location>
    </subcellularLocation>
</comment>
<dbReference type="InterPro" id="IPR013762">
    <property type="entry name" value="Integrase-like_cat_sf"/>
</dbReference>
<dbReference type="Gene3D" id="1.10.443.10">
    <property type="entry name" value="Intergrase catalytic core"/>
    <property type="match status" value="1"/>
</dbReference>
<protein>
    <submittedName>
        <fullName evidence="6">Tyrosine recombinase XerC (XerD)</fullName>
    </submittedName>
</protein>
<dbReference type="SUPFAM" id="SSF56349">
    <property type="entry name" value="DNA breaking-rejoining enzymes"/>
    <property type="match status" value="1"/>
</dbReference>
<dbReference type="PANTHER" id="PTHR30349">
    <property type="entry name" value="PHAGE INTEGRASE-RELATED"/>
    <property type="match status" value="1"/>
</dbReference>
<evidence type="ECO:0000256" key="1">
    <source>
        <dbReference type="ARBA" id="ARBA00004496"/>
    </source>
</evidence>
<dbReference type="GO" id="GO:0005737">
    <property type="term" value="C:cytoplasm"/>
    <property type="evidence" value="ECO:0007669"/>
    <property type="project" value="UniProtKB-SubCell"/>
</dbReference>
<proteinExistence type="predicted"/>
<keyword evidence="3" id="KW-0238">DNA-binding</keyword>
<evidence type="ECO:0000256" key="4">
    <source>
        <dbReference type="ARBA" id="ARBA00023172"/>
    </source>
</evidence>
<reference evidence="6" key="1">
    <citation type="submission" date="2014-11" db="EMBL/GenBank/DDBJ databases">
        <authorList>
            <person name="Zhu J."/>
            <person name="Qi W."/>
            <person name="Song R."/>
        </authorList>
    </citation>
    <scope>NUCLEOTIDE SEQUENCE</scope>
</reference>
<reference evidence="6" key="2">
    <citation type="journal article" date="2015" name="ISME J.">
        <title>A new class of marine Euryarchaeota group II from the Mediterranean deep chlorophyll maximum.</title>
        <authorList>
            <person name="Martin-Cuadrado A.B."/>
            <person name="Garcia-Heredia I."/>
            <person name="Molto A.G."/>
            <person name="Lopez-Ubeda R."/>
            <person name="Kimes N."/>
            <person name="Lopez-Garcia P."/>
            <person name="Moreira D."/>
            <person name="Rodriguez-Valera F."/>
        </authorList>
    </citation>
    <scope>NUCLEOTIDE SEQUENCE</scope>
</reference>
<dbReference type="InterPro" id="IPR010998">
    <property type="entry name" value="Integrase_recombinase_N"/>
</dbReference>
<dbReference type="InterPro" id="IPR050090">
    <property type="entry name" value="Tyrosine_recombinase_XerCD"/>
</dbReference>
<dbReference type="Pfam" id="PF00589">
    <property type="entry name" value="Phage_integrase"/>
    <property type="match status" value="1"/>
</dbReference>
<keyword evidence="4" id="KW-0233">DNA recombination</keyword>
<name>A0A1B1TFS8_9ARCH</name>
<dbReference type="GO" id="GO:0003677">
    <property type="term" value="F:DNA binding"/>
    <property type="evidence" value="ECO:0007669"/>
    <property type="project" value="UniProtKB-KW"/>
</dbReference>
<keyword evidence="2" id="KW-0229">DNA integration</keyword>
<organism evidence="6">
    <name type="scientific">uncultured Poseidoniia archaeon</name>
    <dbReference type="NCBI Taxonomy" id="1697135"/>
    <lineage>
        <taxon>Archaea</taxon>
        <taxon>Methanobacteriati</taxon>
        <taxon>Thermoplasmatota</taxon>
        <taxon>Candidatus Poseidoniia</taxon>
        <taxon>environmental samples</taxon>
    </lineage>
</organism>
<dbReference type="AlphaFoldDB" id="A0A1B1TFS8"/>
<dbReference type="GO" id="GO:0006310">
    <property type="term" value="P:DNA recombination"/>
    <property type="evidence" value="ECO:0007669"/>
    <property type="project" value="UniProtKB-KW"/>
</dbReference>